<keyword evidence="2" id="KW-1133">Transmembrane helix</keyword>
<dbReference type="EMBL" id="CP120997">
    <property type="protein sequence ID" value="WLQ35581.1"/>
    <property type="molecule type" value="Genomic_DNA"/>
</dbReference>
<keyword evidence="2" id="KW-0812">Transmembrane</keyword>
<gene>
    <name evidence="3" type="ORF">P8A18_20120</name>
</gene>
<sequence length="311" mass="32116">MDTFTDSSSGGETAGEDGVPLVRVAMERAAEGAPPLPDLVPAAVAQGRSRRTRARAAIGAGVSAVVALGVFSATLPLWGADEGGAARPARSWSAAARATEATPPTATEATPPTATEAPRAVRPPVHVEPSPGESSMADLPAAERARQESFQQKVARLLDELLPRGLGTVRPVDLAVSRYQTAEDGSTFPVVLSVRRRGDGGEGPEPPPCRDNPVKGFQCKQAMLPGGLKARAVTAVGNSRGSQTITGVDVTFDYRDSAVRLAVTGDDATMVSAPVSADQLLAVAADARFLELVAYADSRPMEEKDGAIRGG</sequence>
<keyword evidence="2" id="KW-0472">Membrane</keyword>
<name>A0ABY9HQ38_9ACTN</name>
<keyword evidence="4" id="KW-1185">Reference proteome</keyword>
<organism evidence="3 4">
    <name type="scientific">Streptomyces castrisilvae</name>
    <dbReference type="NCBI Taxonomy" id="3033811"/>
    <lineage>
        <taxon>Bacteria</taxon>
        <taxon>Bacillati</taxon>
        <taxon>Actinomycetota</taxon>
        <taxon>Actinomycetes</taxon>
        <taxon>Kitasatosporales</taxon>
        <taxon>Streptomycetaceae</taxon>
        <taxon>Streptomyces</taxon>
    </lineage>
</organism>
<feature type="region of interest" description="Disordered" evidence="1">
    <location>
        <begin position="92"/>
        <end position="147"/>
    </location>
</feature>
<accession>A0ABY9HQ38</accession>
<feature type="transmembrane region" description="Helical" evidence="2">
    <location>
        <begin position="56"/>
        <end position="78"/>
    </location>
</feature>
<reference evidence="3 4" key="1">
    <citation type="submission" date="2023-03" db="EMBL/GenBank/DDBJ databases">
        <title>Isolation and description of six Streptomyces strains from soil environments, able to metabolize different microbial glucans.</title>
        <authorList>
            <person name="Widen T."/>
            <person name="Larsbrink J."/>
        </authorList>
    </citation>
    <scope>NUCLEOTIDE SEQUENCE [LARGE SCALE GENOMIC DNA]</scope>
    <source>
        <strain evidence="3 4">Mut1</strain>
    </source>
</reference>
<evidence type="ECO:0000313" key="3">
    <source>
        <dbReference type="EMBL" id="WLQ35581.1"/>
    </source>
</evidence>
<dbReference type="RefSeq" id="WP_306056365.1">
    <property type="nucleotide sequence ID" value="NZ_CP120997.1"/>
</dbReference>
<dbReference type="Proteomes" id="UP001239522">
    <property type="component" value="Chromosome"/>
</dbReference>
<evidence type="ECO:0000256" key="1">
    <source>
        <dbReference type="SAM" id="MobiDB-lite"/>
    </source>
</evidence>
<proteinExistence type="predicted"/>
<protein>
    <submittedName>
        <fullName evidence="3">Uncharacterized protein</fullName>
    </submittedName>
</protein>
<evidence type="ECO:0000313" key="4">
    <source>
        <dbReference type="Proteomes" id="UP001239522"/>
    </source>
</evidence>
<evidence type="ECO:0000256" key="2">
    <source>
        <dbReference type="SAM" id="Phobius"/>
    </source>
</evidence>
<feature type="compositionally biased region" description="Low complexity" evidence="1">
    <location>
        <begin position="92"/>
        <end position="124"/>
    </location>
</feature>